<proteinExistence type="predicted"/>
<protein>
    <submittedName>
        <fullName evidence="2">Uncharacterized protein</fullName>
    </submittedName>
</protein>
<gene>
    <name evidence="2" type="ORF">BDY17DRAFT_305608</name>
</gene>
<evidence type="ECO:0000313" key="3">
    <source>
        <dbReference type="Proteomes" id="UP000799767"/>
    </source>
</evidence>
<feature type="compositionally biased region" description="Polar residues" evidence="1">
    <location>
        <begin position="132"/>
        <end position="146"/>
    </location>
</feature>
<name>A0A6A6PFE3_9PEZI</name>
<dbReference type="AlphaFoldDB" id="A0A6A6PFE3"/>
<feature type="compositionally biased region" description="Acidic residues" evidence="1">
    <location>
        <begin position="149"/>
        <end position="174"/>
    </location>
</feature>
<organism evidence="2 3">
    <name type="scientific">Neohortaea acidophila</name>
    <dbReference type="NCBI Taxonomy" id="245834"/>
    <lineage>
        <taxon>Eukaryota</taxon>
        <taxon>Fungi</taxon>
        <taxon>Dikarya</taxon>
        <taxon>Ascomycota</taxon>
        <taxon>Pezizomycotina</taxon>
        <taxon>Dothideomycetes</taxon>
        <taxon>Dothideomycetidae</taxon>
        <taxon>Mycosphaerellales</taxon>
        <taxon>Teratosphaeriaceae</taxon>
        <taxon>Neohortaea</taxon>
    </lineage>
</organism>
<keyword evidence="3" id="KW-1185">Reference proteome</keyword>
<evidence type="ECO:0000313" key="2">
    <source>
        <dbReference type="EMBL" id="KAF2478670.1"/>
    </source>
</evidence>
<dbReference type="Proteomes" id="UP000799767">
    <property type="component" value="Unassembled WGS sequence"/>
</dbReference>
<sequence>MRQGCEAMLVEDVNRMPYARRVRRQPREGISIAWVAWDRRVNFPAQPQSSHPHNSSSSLLPPTLISTHISNMPGSRSAAPMRNLSSSEQARRVAVSARSKLLREVGKGDMNLRVLIGHANLLDSYMGSCTISTPQKQQVSVTTKQPNYYDEDSDSSSDPEYYDDTDSDDDSYDEDNDVFEMEQIEQVEDISQSPGLVRSRNRPLVKHAPVHAPPRMVNNSTRAKPAQTRQLEVVVEVGDMSDEEQAPAACNPKRPGRKEDAQKSRKSASSSSASSRRDHPPATQHTKLPHSRAGTGARPQMLVSVTA</sequence>
<evidence type="ECO:0000256" key="1">
    <source>
        <dbReference type="SAM" id="MobiDB-lite"/>
    </source>
</evidence>
<feature type="region of interest" description="Disordered" evidence="1">
    <location>
        <begin position="132"/>
        <end position="174"/>
    </location>
</feature>
<reference evidence="2" key="1">
    <citation type="journal article" date="2020" name="Stud. Mycol.">
        <title>101 Dothideomycetes genomes: a test case for predicting lifestyles and emergence of pathogens.</title>
        <authorList>
            <person name="Haridas S."/>
            <person name="Albert R."/>
            <person name="Binder M."/>
            <person name="Bloem J."/>
            <person name="Labutti K."/>
            <person name="Salamov A."/>
            <person name="Andreopoulos B."/>
            <person name="Baker S."/>
            <person name="Barry K."/>
            <person name="Bills G."/>
            <person name="Bluhm B."/>
            <person name="Cannon C."/>
            <person name="Castanera R."/>
            <person name="Culley D."/>
            <person name="Daum C."/>
            <person name="Ezra D."/>
            <person name="Gonzalez J."/>
            <person name="Henrissat B."/>
            <person name="Kuo A."/>
            <person name="Liang C."/>
            <person name="Lipzen A."/>
            <person name="Lutzoni F."/>
            <person name="Magnuson J."/>
            <person name="Mondo S."/>
            <person name="Nolan M."/>
            <person name="Ohm R."/>
            <person name="Pangilinan J."/>
            <person name="Park H.-J."/>
            <person name="Ramirez L."/>
            <person name="Alfaro M."/>
            <person name="Sun H."/>
            <person name="Tritt A."/>
            <person name="Yoshinaga Y."/>
            <person name="Zwiers L.-H."/>
            <person name="Turgeon B."/>
            <person name="Goodwin S."/>
            <person name="Spatafora J."/>
            <person name="Crous P."/>
            <person name="Grigoriev I."/>
        </authorList>
    </citation>
    <scope>NUCLEOTIDE SEQUENCE</scope>
    <source>
        <strain evidence="2">CBS 113389</strain>
    </source>
</reference>
<accession>A0A6A6PFE3</accession>
<feature type="compositionally biased region" description="Polar residues" evidence="1">
    <location>
        <begin position="217"/>
        <end position="230"/>
    </location>
</feature>
<feature type="compositionally biased region" description="Basic residues" evidence="1">
    <location>
        <begin position="199"/>
        <end position="209"/>
    </location>
</feature>
<feature type="region of interest" description="Disordered" evidence="1">
    <location>
        <begin position="186"/>
        <end position="307"/>
    </location>
</feature>
<dbReference type="OrthoDB" id="5431245at2759"/>
<dbReference type="EMBL" id="MU001643">
    <property type="protein sequence ID" value="KAF2478670.1"/>
    <property type="molecule type" value="Genomic_DNA"/>
</dbReference>
<dbReference type="RefSeq" id="XP_033585240.1">
    <property type="nucleotide sequence ID" value="XM_033734893.1"/>
</dbReference>
<dbReference type="GeneID" id="54475895"/>